<dbReference type="Pfam" id="PF05973">
    <property type="entry name" value="Gp49"/>
    <property type="match status" value="1"/>
</dbReference>
<evidence type="ECO:0000313" key="1">
    <source>
        <dbReference type="EMBL" id="RXI30350.1"/>
    </source>
</evidence>
<evidence type="ECO:0008006" key="3">
    <source>
        <dbReference type="Google" id="ProtNLM"/>
    </source>
</evidence>
<comment type="caution">
    <text evidence="1">The sequence shown here is derived from an EMBL/GenBank/DDBJ whole genome shotgun (WGS) entry which is preliminary data.</text>
</comment>
<dbReference type="Proteomes" id="UP000290588">
    <property type="component" value="Unassembled WGS sequence"/>
</dbReference>
<reference evidence="1 2" key="1">
    <citation type="submission" date="2017-09" db="EMBL/GenBank/DDBJ databases">
        <title>Genomics of the genus Arcobacter.</title>
        <authorList>
            <person name="Perez-Cataluna A."/>
            <person name="Figueras M.J."/>
            <person name="Salas-Masso N."/>
        </authorList>
    </citation>
    <scope>NUCLEOTIDE SEQUENCE [LARGE SCALE GENOMIC DNA]</scope>
    <source>
        <strain evidence="1 2">CECT 7837</strain>
    </source>
</reference>
<protein>
    <recommendedName>
        <fullName evidence="3">Toxin-antitoxin system, toxin component, RelE/ParE family</fullName>
    </recommendedName>
</protein>
<gene>
    <name evidence="1" type="ORF">CP962_08355</name>
</gene>
<name>A0AA94F804_9BACT</name>
<organism evidence="1 2">
    <name type="scientific">Arcobacter ellisii</name>
    <dbReference type="NCBI Taxonomy" id="913109"/>
    <lineage>
        <taxon>Bacteria</taxon>
        <taxon>Pseudomonadati</taxon>
        <taxon>Campylobacterota</taxon>
        <taxon>Epsilonproteobacteria</taxon>
        <taxon>Campylobacterales</taxon>
        <taxon>Arcobacteraceae</taxon>
        <taxon>Arcobacter</taxon>
    </lineage>
</organism>
<dbReference type="EMBL" id="NXIG01000007">
    <property type="protein sequence ID" value="RXI30350.1"/>
    <property type="molecule type" value="Genomic_DNA"/>
</dbReference>
<dbReference type="RefSeq" id="WP_118917221.1">
    <property type="nucleotide sequence ID" value="NZ_CP032097.1"/>
</dbReference>
<proteinExistence type="predicted"/>
<sequence length="113" mass="13667">MKEILFYKSKSQRSFIEEFLDTLSNKEVEKVLWVFKLIREDEFISTKFYKKLVNTEDIIEIRVQLSNNNFRFLGFEHDGKLIILTNAFRKKEQKTPKNEIELAQKRKKEYLNG</sequence>
<dbReference type="InterPro" id="IPR009241">
    <property type="entry name" value="HigB-like"/>
</dbReference>
<accession>A0AA94F804</accession>
<dbReference type="AlphaFoldDB" id="A0AA94F804"/>
<evidence type="ECO:0000313" key="2">
    <source>
        <dbReference type="Proteomes" id="UP000290588"/>
    </source>
</evidence>